<dbReference type="GO" id="GO:0015344">
    <property type="term" value="F:siderophore uptake transmembrane transporter activity"/>
    <property type="evidence" value="ECO:0007669"/>
    <property type="project" value="TreeGrafter"/>
</dbReference>
<dbReference type="InterPro" id="IPR039426">
    <property type="entry name" value="TonB-dep_rcpt-like"/>
</dbReference>
<keyword evidence="6 11" id="KW-0732">Signal</keyword>
<organism evidence="12 13">
    <name type="scientific">Pelagicoccus mobilis</name>
    <dbReference type="NCBI Taxonomy" id="415221"/>
    <lineage>
        <taxon>Bacteria</taxon>
        <taxon>Pseudomonadati</taxon>
        <taxon>Verrucomicrobiota</taxon>
        <taxon>Opitutia</taxon>
        <taxon>Puniceicoccales</taxon>
        <taxon>Pelagicoccaceae</taxon>
        <taxon>Pelagicoccus</taxon>
    </lineage>
</organism>
<feature type="chain" id="PRO_5037118495" description="TonB-dependent receptor plug domain-containing protein" evidence="11">
    <location>
        <begin position="21"/>
        <end position="1110"/>
    </location>
</feature>
<dbReference type="InterPro" id="IPR037066">
    <property type="entry name" value="Plug_dom_sf"/>
</dbReference>
<comment type="subcellular location">
    <subcellularLocation>
        <location evidence="1">Cell outer membrane</location>
        <topology evidence="1">Multi-pass membrane protein</topology>
    </subcellularLocation>
</comment>
<dbReference type="AlphaFoldDB" id="A0A934VPU3"/>
<keyword evidence="13" id="KW-1185">Reference proteome</keyword>
<gene>
    <name evidence="12" type="ORF">JIN87_03255</name>
</gene>
<keyword evidence="2" id="KW-0813">Transport</keyword>
<evidence type="ECO:0000256" key="2">
    <source>
        <dbReference type="ARBA" id="ARBA00022448"/>
    </source>
</evidence>
<evidence type="ECO:0000256" key="7">
    <source>
        <dbReference type="ARBA" id="ARBA00023004"/>
    </source>
</evidence>
<evidence type="ECO:0000256" key="1">
    <source>
        <dbReference type="ARBA" id="ARBA00004571"/>
    </source>
</evidence>
<evidence type="ECO:0000313" key="12">
    <source>
        <dbReference type="EMBL" id="MBK1875869.1"/>
    </source>
</evidence>
<keyword evidence="7" id="KW-0408">Iron</keyword>
<evidence type="ECO:0000256" key="6">
    <source>
        <dbReference type="ARBA" id="ARBA00022729"/>
    </source>
</evidence>
<evidence type="ECO:0000256" key="11">
    <source>
        <dbReference type="SAM" id="SignalP"/>
    </source>
</evidence>
<keyword evidence="8" id="KW-0406">Ion transport</keyword>
<dbReference type="PANTHER" id="PTHR32552:SF68">
    <property type="entry name" value="FERRICHROME OUTER MEMBRANE TRANSPORTER_PHAGE RECEPTOR"/>
    <property type="match status" value="1"/>
</dbReference>
<dbReference type="Gene3D" id="2.40.170.20">
    <property type="entry name" value="TonB-dependent receptor, beta-barrel domain"/>
    <property type="match status" value="1"/>
</dbReference>
<evidence type="ECO:0000256" key="9">
    <source>
        <dbReference type="ARBA" id="ARBA00023136"/>
    </source>
</evidence>
<keyword evidence="10" id="KW-0998">Cell outer membrane</keyword>
<dbReference type="GO" id="GO:0009279">
    <property type="term" value="C:cell outer membrane"/>
    <property type="evidence" value="ECO:0007669"/>
    <property type="project" value="UniProtKB-SubCell"/>
</dbReference>
<name>A0A934VPU3_9BACT</name>
<proteinExistence type="predicted"/>
<dbReference type="Proteomes" id="UP000617628">
    <property type="component" value="Unassembled WGS sequence"/>
</dbReference>
<dbReference type="EMBL" id="JAENIL010000004">
    <property type="protein sequence ID" value="MBK1875869.1"/>
    <property type="molecule type" value="Genomic_DNA"/>
</dbReference>
<dbReference type="RefSeq" id="WP_200354084.1">
    <property type="nucleotide sequence ID" value="NZ_JAENIL010000004.1"/>
</dbReference>
<keyword evidence="5" id="KW-0812">Transmembrane</keyword>
<keyword evidence="4" id="KW-0410">Iron transport</keyword>
<keyword evidence="9" id="KW-0472">Membrane</keyword>
<evidence type="ECO:0000256" key="3">
    <source>
        <dbReference type="ARBA" id="ARBA00022452"/>
    </source>
</evidence>
<reference evidence="12" key="1">
    <citation type="submission" date="2021-01" db="EMBL/GenBank/DDBJ databases">
        <title>Modified the classification status of verrucomicrobia.</title>
        <authorList>
            <person name="Feng X."/>
        </authorList>
    </citation>
    <scope>NUCLEOTIDE SEQUENCE</scope>
    <source>
        <strain evidence="12">KCTC 13126</strain>
    </source>
</reference>
<dbReference type="Gene3D" id="2.170.130.10">
    <property type="entry name" value="TonB-dependent receptor, plug domain"/>
    <property type="match status" value="1"/>
</dbReference>
<evidence type="ECO:0000256" key="5">
    <source>
        <dbReference type="ARBA" id="ARBA00022692"/>
    </source>
</evidence>
<evidence type="ECO:0000313" key="13">
    <source>
        <dbReference type="Proteomes" id="UP000617628"/>
    </source>
</evidence>
<dbReference type="PANTHER" id="PTHR32552">
    <property type="entry name" value="FERRICHROME IRON RECEPTOR-RELATED"/>
    <property type="match status" value="1"/>
</dbReference>
<dbReference type="InterPro" id="IPR036942">
    <property type="entry name" value="Beta-barrel_TonB_sf"/>
</dbReference>
<evidence type="ECO:0000256" key="8">
    <source>
        <dbReference type="ARBA" id="ARBA00023065"/>
    </source>
</evidence>
<sequence length="1110" mass="122705">MKKIPFALLAGALVGPYALAQENDEEEEVFTLSPFTVSAEEDSGYRAGSTLAGTRLKTELKDVGASVAVYTEDFLEDIDATSLEEALKFTTSTEVAGIDGNFSGGFSGEDNVGSRVEAARTNRVRGLASATLTRNYFATDIPFDSYNSGQLTIVRGPNAILAGAGDPGGIIDGSLNPASFRDRTNLSTRFGSHGSYRHTLNLNREVIEDRLAVRVDLLTENRKFKQNPANEKDERFTFSANAILREGDSDGVLGRTSFRGSYENGTIDGTPPNPLPPMMSTAGWFSDTDAGKWYLNGHNRQRIAGDNATGSLTPGEVIIPSGKNSNRPDGWVEGFPLFAQLALIYADPNSSTASIGLSGDLSSIQGIQGVSNPGGGFLRGTGDFNRNRAGYSRTRLLDRNVFDFYNHLLTGAFDYQEKDFDAINLALEQLFLDGKAGFELAYDKQEYSLVHDIPIAGDNTEVFIDLNRTLSVRDNNEEPILNPNFSRPFITTRDAFRDVTNNRERETYRATAFIEHDFREDGASWWRNALGRHTLTGLYQDSQYDLVNESFKSSWNRFAGDYEINTSAGEPGTFRAQVNAWFYIGGPTIDLDSLSDVRLTPISTARPEFGDSYDLQVYTGPPRTHRTITALPERITANYRENKESFESMSIAHQGHFLDNHVVTLLSYREDTSNRSIGEYDTARDASTNGDLTREVFNVLDDPELSIDSWTKSVVALFPEDLLFDLPLESELRFFWNESENFTPAGARRNIYNEDVGPPQGETEEYGFSLSTLKGKLDLRATWYETAVTKSSVNAGANPYGYIQGMMTRLVDAHNVGIDINDPFYGWDTFGFNSFVDAANAFYGALPDQLNLGPDSQFDPAIVDNGDGTFTLSPDSIPQLRSISDTVSEGVELEAIFNPTKNWRMSLSASKQEAVRAGVGALELEFADTFLQNMENAYGPAIFTAARNPAIGQDSGWLQQYRTETLFKIESEAGKSGTLLPEMPEWKANFVTRYRFSEGKFKGFHVGGAVTWTDERAVGYANTVDENGNTVADIANPYFTSDTHYVSLNCGYERKINLFGQDVNWSARLNFGNALGEDDLIITKRNPDGTTGQVRVAPERTWAITNAFRF</sequence>
<keyword evidence="3" id="KW-1134">Transmembrane beta strand</keyword>
<accession>A0A934VPU3</accession>
<feature type="signal peptide" evidence="11">
    <location>
        <begin position="1"/>
        <end position="20"/>
    </location>
</feature>
<dbReference type="SUPFAM" id="SSF56935">
    <property type="entry name" value="Porins"/>
    <property type="match status" value="1"/>
</dbReference>
<evidence type="ECO:0000256" key="10">
    <source>
        <dbReference type="ARBA" id="ARBA00023237"/>
    </source>
</evidence>
<protein>
    <recommendedName>
        <fullName evidence="14">TonB-dependent receptor plug domain-containing protein</fullName>
    </recommendedName>
</protein>
<evidence type="ECO:0008006" key="14">
    <source>
        <dbReference type="Google" id="ProtNLM"/>
    </source>
</evidence>
<comment type="caution">
    <text evidence="12">The sequence shown here is derived from an EMBL/GenBank/DDBJ whole genome shotgun (WGS) entry which is preliminary data.</text>
</comment>
<evidence type="ECO:0000256" key="4">
    <source>
        <dbReference type="ARBA" id="ARBA00022496"/>
    </source>
</evidence>